<sequence>MTRFHIHSGDYLAISWLRIPFSFLYSVFYWVVCPLTSPSKLMWGFK</sequence>
<evidence type="ECO:0000313" key="3">
    <source>
        <dbReference type="Proteomes" id="UP000324222"/>
    </source>
</evidence>
<evidence type="ECO:0000256" key="1">
    <source>
        <dbReference type="SAM" id="Phobius"/>
    </source>
</evidence>
<protein>
    <submittedName>
        <fullName evidence="2">Uncharacterized protein</fullName>
    </submittedName>
</protein>
<keyword evidence="1" id="KW-0472">Membrane</keyword>
<feature type="transmembrane region" description="Helical" evidence="1">
    <location>
        <begin position="12"/>
        <end position="32"/>
    </location>
</feature>
<accession>A0A5B7K244</accession>
<organism evidence="2 3">
    <name type="scientific">Portunus trituberculatus</name>
    <name type="common">Swimming crab</name>
    <name type="synonym">Neptunus trituberculatus</name>
    <dbReference type="NCBI Taxonomy" id="210409"/>
    <lineage>
        <taxon>Eukaryota</taxon>
        <taxon>Metazoa</taxon>
        <taxon>Ecdysozoa</taxon>
        <taxon>Arthropoda</taxon>
        <taxon>Crustacea</taxon>
        <taxon>Multicrustacea</taxon>
        <taxon>Malacostraca</taxon>
        <taxon>Eumalacostraca</taxon>
        <taxon>Eucarida</taxon>
        <taxon>Decapoda</taxon>
        <taxon>Pleocyemata</taxon>
        <taxon>Brachyura</taxon>
        <taxon>Eubrachyura</taxon>
        <taxon>Portunoidea</taxon>
        <taxon>Portunidae</taxon>
        <taxon>Portuninae</taxon>
        <taxon>Portunus</taxon>
    </lineage>
</organism>
<reference evidence="2 3" key="1">
    <citation type="submission" date="2019-05" db="EMBL/GenBank/DDBJ databases">
        <title>Another draft genome of Portunus trituberculatus and its Hox gene families provides insights of decapod evolution.</title>
        <authorList>
            <person name="Jeong J.-H."/>
            <person name="Song I."/>
            <person name="Kim S."/>
            <person name="Choi T."/>
            <person name="Kim D."/>
            <person name="Ryu S."/>
            <person name="Kim W."/>
        </authorList>
    </citation>
    <scope>NUCLEOTIDE SEQUENCE [LARGE SCALE GENOMIC DNA]</scope>
    <source>
        <tissue evidence="2">Muscle</tissue>
    </source>
</reference>
<proteinExistence type="predicted"/>
<comment type="caution">
    <text evidence="2">The sequence shown here is derived from an EMBL/GenBank/DDBJ whole genome shotgun (WGS) entry which is preliminary data.</text>
</comment>
<evidence type="ECO:0000313" key="2">
    <source>
        <dbReference type="EMBL" id="MPD02513.1"/>
    </source>
</evidence>
<keyword evidence="1" id="KW-0812">Transmembrane</keyword>
<dbReference type="EMBL" id="VSRR010131786">
    <property type="protein sequence ID" value="MPD02513.1"/>
    <property type="molecule type" value="Genomic_DNA"/>
</dbReference>
<dbReference type="AlphaFoldDB" id="A0A5B7K244"/>
<name>A0A5B7K244_PORTR</name>
<keyword evidence="1" id="KW-1133">Transmembrane helix</keyword>
<keyword evidence="3" id="KW-1185">Reference proteome</keyword>
<dbReference type="Proteomes" id="UP000324222">
    <property type="component" value="Unassembled WGS sequence"/>
</dbReference>
<gene>
    <name evidence="2" type="ORF">E2C01_098102</name>
</gene>